<reference evidence="1" key="1">
    <citation type="submission" date="2015-07" db="EMBL/GenBank/DDBJ databases">
        <title>Adaptation to a free-living lifestyle via gene acquisitions in the diplomonad Trepomonas sp. PC1.</title>
        <authorList>
            <person name="Xu F."/>
            <person name="Jerlstrom-Hultqvist J."/>
            <person name="Kolisko M."/>
            <person name="Simpson A.G.B."/>
            <person name="Roger A.J."/>
            <person name="Svard S.G."/>
            <person name="Andersson J.O."/>
        </authorList>
    </citation>
    <scope>NUCLEOTIDE SEQUENCE</scope>
    <source>
        <strain evidence="1">PC1</strain>
    </source>
</reference>
<protein>
    <recommendedName>
        <fullName evidence="2">Leucine rich repeats-containing protein</fullName>
    </recommendedName>
</protein>
<proteinExistence type="predicted"/>
<feature type="non-terminal residue" evidence="1">
    <location>
        <position position="1"/>
    </location>
</feature>
<sequence>FKFEPQTRKLFLYGQQFNVNLIPQSIRLLAEFIIGNDIKVLGSQISQFKRLKYLILPNAEALECSQSHCLFMIYAPKANILYSQCFRNCRSLRYLCISAKAKFYKQSCVDMSVKLLKIYEVDQDAFSSVIIQRAIVYQDSKIQADMPVDQLKAMKIQDETEDLLCRKLFGYVIWEPSIFYKATEEKLLKFGLHNRAFEHSIFHKENKRTILAENEVEYCAGTLTIHAQNLSEKHQNAINQLEGDIDEIVALNLKNAECLQFINFEFVERIRIPNVKNFQLYLPSVQTLELTSLKKIQKCQFNEFYLLKSVMLPNLECNLNENFNQCYNLQIVKIPKVPKIIKSFKLSYNLFYIEADALSSIQNSFLDQIARFSLFAPLLTIDAHLQQKLKIVLVQSKASDKTKLSPNFFIKRNRQLTLATTLHNLQTKYCIYLTNEKLQSILKGFDFEFGAE</sequence>
<accession>A0A146K1J2</accession>
<gene>
    <name evidence="1" type="ORF">TPC1_30919</name>
</gene>
<name>A0A146K1J2_9EUKA</name>
<organism evidence="1">
    <name type="scientific">Trepomonas sp. PC1</name>
    <dbReference type="NCBI Taxonomy" id="1076344"/>
    <lineage>
        <taxon>Eukaryota</taxon>
        <taxon>Metamonada</taxon>
        <taxon>Diplomonadida</taxon>
        <taxon>Hexamitidae</taxon>
        <taxon>Hexamitinae</taxon>
        <taxon>Trepomonas</taxon>
    </lineage>
</organism>
<dbReference type="EMBL" id="GDID01007020">
    <property type="protein sequence ID" value="JAP89586.1"/>
    <property type="molecule type" value="Transcribed_RNA"/>
</dbReference>
<evidence type="ECO:0000313" key="1">
    <source>
        <dbReference type="EMBL" id="JAP89586.1"/>
    </source>
</evidence>
<dbReference type="AlphaFoldDB" id="A0A146K1J2"/>
<evidence type="ECO:0008006" key="2">
    <source>
        <dbReference type="Google" id="ProtNLM"/>
    </source>
</evidence>